<name>A0A7R9HFC5_TIMPO</name>
<reference evidence="1" key="1">
    <citation type="submission" date="2020-11" db="EMBL/GenBank/DDBJ databases">
        <authorList>
            <person name="Tran Van P."/>
        </authorList>
    </citation>
    <scope>NUCLEOTIDE SEQUENCE</scope>
</reference>
<dbReference type="AlphaFoldDB" id="A0A7R9HFC5"/>
<accession>A0A7R9HFC5</accession>
<organism evidence="1">
    <name type="scientific">Timema poppense</name>
    <name type="common">Walking stick</name>
    <dbReference type="NCBI Taxonomy" id="170557"/>
    <lineage>
        <taxon>Eukaryota</taxon>
        <taxon>Metazoa</taxon>
        <taxon>Ecdysozoa</taxon>
        <taxon>Arthropoda</taxon>
        <taxon>Hexapoda</taxon>
        <taxon>Insecta</taxon>
        <taxon>Pterygota</taxon>
        <taxon>Neoptera</taxon>
        <taxon>Polyneoptera</taxon>
        <taxon>Phasmatodea</taxon>
        <taxon>Timematodea</taxon>
        <taxon>Timematoidea</taxon>
        <taxon>Timematidae</taxon>
        <taxon>Timema</taxon>
    </lineage>
</organism>
<proteinExistence type="predicted"/>
<evidence type="ECO:0000313" key="1">
    <source>
        <dbReference type="EMBL" id="CAD7419348.1"/>
    </source>
</evidence>
<dbReference type="EMBL" id="OD020869">
    <property type="protein sequence ID" value="CAD7419348.1"/>
    <property type="molecule type" value="Genomic_DNA"/>
</dbReference>
<protein>
    <submittedName>
        <fullName evidence="1">Uncharacterized protein</fullName>
    </submittedName>
</protein>
<gene>
    <name evidence="1" type="ORF">TPSB3V08_LOCUS12908</name>
</gene>
<sequence length="79" mass="8882">MLASRHHDQPHYLHLLDRQGVEEMERLSSDRLFRRDLDSGLGHPVPRGHHLQRSQGQTVLVQLHGGVAEGEQNGGGARF</sequence>